<comment type="similarity">
    <text evidence="1">Belongs to the short-chain fatty acyl-CoA assimilation regulator (ScfR) family.</text>
</comment>
<dbReference type="SUPFAM" id="SSF47413">
    <property type="entry name" value="lambda repressor-like DNA-binding domains"/>
    <property type="match status" value="1"/>
</dbReference>
<proteinExistence type="inferred from homology"/>
<evidence type="ECO:0000313" key="4">
    <source>
        <dbReference type="Proteomes" id="UP000666369"/>
    </source>
</evidence>
<keyword evidence="4" id="KW-1185">Reference proteome</keyword>
<dbReference type="InterPro" id="IPR052345">
    <property type="entry name" value="Rad_response_metalloprotease"/>
</dbReference>
<dbReference type="SMART" id="SM00530">
    <property type="entry name" value="HTH_XRE"/>
    <property type="match status" value="1"/>
</dbReference>
<organism evidence="3 4">
    <name type="scientific">Duganella aceris</name>
    <dbReference type="NCBI Taxonomy" id="2703883"/>
    <lineage>
        <taxon>Bacteria</taxon>
        <taxon>Pseudomonadati</taxon>
        <taxon>Pseudomonadota</taxon>
        <taxon>Betaproteobacteria</taxon>
        <taxon>Burkholderiales</taxon>
        <taxon>Oxalobacteraceae</taxon>
        <taxon>Telluria group</taxon>
        <taxon>Duganella</taxon>
    </lineage>
</organism>
<dbReference type="Proteomes" id="UP000666369">
    <property type="component" value="Unassembled WGS sequence"/>
</dbReference>
<dbReference type="PANTHER" id="PTHR43236">
    <property type="entry name" value="ANTITOXIN HIGA1"/>
    <property type="match status" value="1"/>
</dbReference>
<reference evidence="4" key="1">
    <citation type="submission" date="2023-07" db="EMBL/GenBank/DDBJ databases">
        <title>Duganella aceri sp. nov., isolated from tree sap.</title>
        <authorList>
            <person name="Kim I.S."/>
        </authorList>
    </citation>
    <scope>NUCLEOTIDE SEQUENCE [LARGE SCALE GENOMIC DNA]</scope>
    <source>
        <strain evidence="4">SAP-35</strain>
    </source>
</reference>
<dbReference type="PANTHER" id="PTHR43236:SF1">
    <property type="entry name" value="BLL7220 PROTEIN"/>
    <property type="match status" value="1"/>
</dbReference>
<feature type="domain" description="HTH cro/C1-type" evidence="2">
    <location>
        <begin position="10"/>
        <end position="65"/>
    </location>
</feature>
<evidence type="ECO:0000313" key="3">
    <source>
        <dbReference type="EMBL" id="NGZ86929.1"/>
    </source>
</evidence>
<dbReference type="Gene3D" id="1.10.260.40">
    <property type="entry name" value="lambda repressor-like DNA-binding domains"/>
    <property type="match status" value="1"/>
</dbReference>
<dbReference type="CDD" id="cd00093">
    <property type="entry name" value="HTH_XRE"/>
    <property type="match status" value="1"/>
</dbReference>
<sequence>MEKAKLNERIRRARVSRGLSLEEVAAKMGDISKQALSKFENGQSAPNSARILKLAKALEVKPEYFFRQESFALAPLEFRKLAKMPQYRQDQVREQMRDHLERYISLEDCFAATLKVVLTAARSIQVTSVGEAERAAERLRQDWKVGGDAIANLTDLLENNGFKVVLLNVSDDFDGSCAATNDEQHVLISLNATRPGERMRFTAAHELGHWVMDLPVSMDEKTKERCCHRFAGAFLFPAARVRAEFGDVQRSRVHPQELLNAKALYGVSMQVAMYRMKDLGLLSEGGYRTLMMTINANGWRKSEPGALAAERPMRFESLVFRGLAEEVFTISRAAEYLQLPISALDAKVYGALVRG</sequence>
<dbReference type="PROSITE" id="PS50943">
    <property type="entry name" value="HTH_CROC1"/>
    <property type="match status" value="1"/>
</dbReference>
<protein>
    <submittedName>
        <fullName evidence="3">ImmA/IrrE family metallo-endopeptidase</fullName>
    </submittedName>
</protein>
<comment type="caution">
    <text evidence="3">The sequence shown here is derived from an EMBL/GenBank/DDBJ whole genome shotgun (WGS) entry which is preliminary data.</text>
</comment>
<dbReference type="Pfam" id="PF06114">
    <property type="entry name" value="Peptidase_M78"/>
    <property type="match status" value="1"/>
</dbReference>
<dbReference type="InterPro" id="IPR010359">
    <property type="entry name" value="IrrE_HExxH"/>
</dbReference>
<dbReference type="Gene3D" id="1.10.10.2910">
    <property type="match status" value="1"/>
</dbReference>
<dbReference type="InterPro" id="IPR001387">
    <property type="entry name" value="Cro/C1-type_HTH"/>
</dbReference>
<evidence type="ECO:0000259" key="2">
    <source>
        <dbReference type="PROSITE" id="PS50943"/>
    </source>
</evidence>
<dbReference type="EMBL" id="JAADJT010000010">
    <property type="protein sequence ID" value="NGZ86929.1"/>
    <property type="molecule type" value="Genomic_DNA"/>
</dbReference>
<evidence type="ECO:0000256" key="1">
    <source>
        <dbReference type="ARBA" id="ARBA00007227"/>
    </source>
</evidence>
<dbReference type="Pfam" id="PF01381">
    <property type="entry name" value="HTH_3"/>
    <property type="match status" value="1"/>
</dbReference>
<dbReference type="InterPro" id="IPR010982">
    <property type="entry name" value="Lambda_DNA-bd_dom_sf"/>
</dbReference>
<accession>A0ABX0FRF6</accession>
<dbReference type="RefSeq" id="WP_166106760.1">
    <property type="nucleotide sequence ID" value="NZ_JAADJT010000010.1"/>
</dbReference>
<gene>
    <name evidence="3" type="ORF">GW587_22015</name>
</gene>
<name>A0ABX0FRF6_9BURK</name>